<gene>
    <name evidence="1" type="ORF">GUITHDRAFT_112807</name>
</gene>
<dbReference type="EnsemblProtists" id="EKX41074">
    <property type="protein sequence ID" value="EKX41074"/>
    <property type="gene ID" value="GUITHDRAFT_112807"/>
</dbReference>
<organism evidence="1">
    <name type="scientific">Guillardia theta (strain CCMP2712)</name>
    <name type="common">Cryptophyte</name>
    <dbReference type="NCBI Taxonomy" id="905079"/>
    <lineage>
        <taxon>Eukaryota</taxon>
        <taxon>Cryptophyceae</taxon>
        <taxon>Pyrenomonadales</taxon>
        <taxon>Geminigeraceae</taxon>
        <taxon>Guillardia</taxon>
    </lineage>
</organism>
<dbReference type="HOGENOM" id="CLU_1186933_0_0_1"/>
<keyword evidence="3" id="KW-1185">Reference proteome</keyword>
<sequence>MKAEVYLEKMLHSPPEEIEVQMRWGNRYGGGSKDNPYLKDTPRFNTYTETIHPQKICKGLMEIREQLLSEWVNDLAIVQHEDHLFWIQVHEEEELQRAENITSRKKTSETGHEDGDMTDLVLIGTRGDYESSPLRGRNFDVLKRLSTYIAVKKLLGRKGDGNSESNLKWLGKVWDEEYKQMFETNSDRYVSEMFLNTLARKPSMAVPDGESLMLVEPRHVVEQVKSEAPAMQRN</sequence>
<reference evidence="3" key="2">
    <citation type="submission" date="2012-11" db="EMBL/GenBank/DDBJ databases">
        <authorList>
            <person name="Kuo A."/>
            <person name="Curtis B.A."/>
            <person name="Tanifuji G."/>
            <person name="Burki F."/>
            <person name="Gruber A."/>
            <person name="Irimia M."/>
            <person name="Maruyama S."/>
            <person name="Arias M.C."/>
            <person name="Ball S.G."/>
            <person name="Gile G.H."/>
            <person name="Hirakawa Y."/>
            <person name="Hopkins J.F."/>
            <person name="Rensing S.A."/>
            <person name="Schmutz J."/>
            <person name="Symeonidi A."/>
            <person name="Elias M."/>
            <person name="Eveleigh R.J."/>
            <person name="Herman E.K."/>
            <person name="Klute M.J."/>
            <person name="Nakayama T."/>
            <person name="Obornik M."/>
            <person name="Reyes-Prieto A."/>
            <person name="Armbrust E.V."/>
            <person name="Aves S.J."/>
            <person name="Beiko R.G."/>
            <person name="Coutinho P."/>
            <person name="Dacks J.B."/>
            <person name="Durnford D.G."/>
            <person name="Fast N.M."/>
            <person name="Green B.R."/>
            <person name="Grisdale C."/>
            <person name="Hempe F."/>
            <person name="Henrissat B."/>
            <person name="Hoppner M.P."/>
            <person name="Ishida K.-I."/>
            <person name="Kim E."/>
            <person name="Koreny L."/>
            <person name="Kroth P.G."/>
            <person name="Liu Y."/>
            <person name="Malik S.-B."/>
            <person name="Maier U.G."/>
            <person name="McRose D."/>
            <person name="Mock T."/>
            <person name="Neilson J.A."/>
            <person name="Onodera N.T."/>
            <person name="Poole A.M."/>
            <person name="Pritham E.J."/>
            <person name="Richards T.A."/>
            <person name="Rocap G."/>
            <person name="Roy S.W."/>
            <person name="Sarai C."/>
            <person name="Schaack S."/>
            <person name="Shirato S."/>
            <person name="Slamovits C.H."/>
            <person name="Spencer D.F."/>
            <person name="Suzuki S."/>
            <person name="Worden A.Z."/>
            <person name="Zauner S."/>
            <person name="Barry K."/>
            <person name="Bell C."/>
            <person name="Bharti A.K."/>
            <person name="Crow J.A."/>
            <person name="Grimwood J."/>
            <person name="Kramer R."/>
            <person name="Lindquist E."/>
            <person name="Lucas S."/>
            <person name="Salamov A."/>
            <person name="McFadden G.I."/>
            <person name="Lane C.E."/>
            <person name="Keeling P.J."/>
            <person name="Gray M.W."/>
            <person name="Grigoriev I.V."/>
            <person name="Archibald J.M."/>
        </authorList>
    </citation>
    <scope>NUCLEOTIDE SEQUENCE</scope>
    <source>
        <strain evidence="3">CCMP2712</strain>
    </source>
</reference>
<dbReference type="OrthoDB" id="202710at2759"/>
<evidence type="ECO:0000313" key="3">
    <source>
        <dbReference type="Proteomes" id="UP000011087"/>
    </source>
</evidence>
<accession>L1IYU5</accession>
<evidence type="ECO:0000313" key="1">
    <source>
        <dbReference type="EMBL" id="EKX41074.1"/>
    </source>
</evidence>
<proteinExistence type="predicted"/>
<evidence type="ECO:0000313" key="2">
    <source>
        <dbReference type="EnsemblProtists" id="EKX41074"/>
    </source>
</evidence>
<name>L1IYU5_GUITC</name>
<dbReference type="GeneID" id="17297814"/>
<reference evidence="1 3" key="1">
    <citation type="journal article" date="2012" name="Nature">
        <title>Algal genomes reveal evolutionary mosaicism and the fate of nucleomorphs.</title>
        <authorList>
            <consortium name="DOE Joint Genome Institute"/>
            <person name="Curtis B.A."/>
            <person name="Tanifuji G."/>
            <person name="Burki F."/>
            <person name="Gruber A."/>
            <person name="Irimia M."/>
            <person name="Maruyama S."/>
            <person name="Arias M.C."/>
            <person name="Ball S.G."/>
            <person name="Gile G.H."/>
            <person name="Hirakawa Y."/>
            <person name="Hopkins J.F."/>
            <person name="Kuo A."/>
            <person name="Rensing S.A."/>
            <person name="Schmutz J."/>
            <person name="Symeonidi A."/>
            <person name="Elias M."/>
            <person name="Eveleigh R.J."/>
            <person name="Herman E.K."/>
            <person name="Klute M.J."/>
            <person name="Nakayama T."/>
            <person name="Obornik M."/>
            <person name="Reyes-Prieto A."/>
            <person name="Armbrust E.V."/>
            <person name="Aves S.J."/>
            <person name="Beiko R.G."/>
            <person name="Coutinho P."/>
            <person name="Dacks J.B."/>
            <person name="Durnford D.G."/>
            <person name="Fast N.M."/>
            <person name="Green B.R."/>
            <person name="Grisdale C.J."/>
            <person name="Hempel F."/>
            <person name="Henrissat B."/>
            <person name="Hoppner M.P."/>
            <person name="Ishida K."/>
            <person name="Kim E."/>
            <person name="Koreny L."/>
            <person name="Kroth P.G."/>
            <person name="Liu Y."/>
            <person name="Malik S.B."/>
            <person name="Maier U.G."/>
            <person name="McRose D."/>
            <person name="Mock T."/>
            <person name="Neilson J.A."/>
            <person name="Onodera N.T."/>
            <person name="Poole A.M."/>
            <person name="Pritham E.J."/>
            <person name="Richards T.A."/>
            <person name="Rocap G."/>
            <person name="Roy S.W."/>
            <person name="Sarai C."/>
            <person name="Schaack S."/>
            <person name="Shirato S."/>
            <person name="Slamovits C.H."/>
            <person name="Spencer D.F."/>
            <person name="Suzuki S."/>
            <person name="Worden A.Z."/>
            <person name="Zauner S."/>
            <person name="Barry K."/>
            <person name="Bell C."/>
            <person name="Bharti A.K."/>
            <person name="Crow J.A."/>
            <person name="Grimwood J."/>
            <person name="Kramer R."/>
            <person name="Lindquist E."/>
            <person name="Lucas S."/>
            <person name="Salamov A."/>
            <person name="McFadden G.I."/>
            <person name="Lane C.E."/>
            <person name="Keeling P.J."/>
            <person name="Gray M.W."/>
            <person name="Grigoriev I.V."/>
            <person name="Archibald J.M."/>
        </authorList>
    </citation>
    <scope>NUCLEOTIDE SEQUENCE</scope>
    <source>
        <strain evidence="1 3">CCMP2712</strain>
    </source>
</reference>
<protein>
    <submittedName>
        <fullName evidence="1 2">Uncharacterized protein</fullName>
    </submittedName>
</protein>
<dbReference type="RefSeq" id="XP_005828054.1">
    <property type="nucleotide sequence ID" value="XM_005827997.1"/>
</dbReference>
<dbReference type="PaxDb" id="55529-EKX41074"/>
<reference evidence="2" key="3">
    <citation type="submission" date="2015-06" db="UniProtKB">
        <authorList>
            <consortium name="EnsemblProtists"/>
        </authorList>
    </citation>
    <scope>IDENTIFICATION</scope>
</reference>
<dbReference type="EMBL" id="JH993026">
    <property type="protein sequence ID" value="EKX41074.1"/>
    <property type="molecule type" value="Genomic_DNA"/>
</dbReference>
<dbReference type="AlphaFoldDB" id="L1IYU5"/>
<dbReference type="KEGG" id="gtt:GUITHDRAFT_112807"/>
<dbReference type="Proteomes" id="UP000011087">
    <property type="component" value="Unassembled WGS sequence"/>
</dbReference>